<name>A0ABT3RT21_9BACT</name>
<organism evidence="1 2">
    <name type="scientific">Mangrovivirga halotolerans</name>
    <dbReference type="NCBI Taxonomy" id="2993936"/>
    <lineage>
        <taxon>Bacteria</taxon>
        <taxon>Pseudomonadati</taxon>
        <taxon>Bacteroidota</taxon>
        <taxon>Cytophagia</taxon>
        <taxon>Cytophagales</taxon>
        <taxon>Mangrovivirgaceae</taxon>
        <taxon>Mangrovivirga</taxon>
    </lineage>
</organism>
<protein>
    <submittedName>
        <fullName evidence="1">Uncharacterized protein</fullName>
    </submittedName>
</protein>
<reference evidence="1 2" key="1">
    <citation type="submission" date="2022-11" db="EMBL/GenBank/DDBJ databases">
        <title>The characterization of three novel Bacteroidetes species and genomic analysis of their roles in tidal elemental geochemical cycles.</title>
        <authorList>
            <person name="Ma K."/>
        </authorList>
    </citation>
    <scope>NUCLEOTIDE SEQUENCE [LARGE SCALE GENOMIC DNA]</scope>
    <source>
        <strain evidence="1 2">M17</strain>
    </source>
</reference>
<evidence type="ECO:0000313" key="2">
    <source>
        <dbReference type="Proteomes" id="UP001209885"/>
    </source>
</evidence>
<gene>
    <name evidence="1" type="ORF">OO013_10995</name>
</gene>
<accession>A0ABT3RT21</accession>
<sequence>MDKKLVLKEFYDQVEVFLRRENFKLNRSQSTAKRKTKYGFDKLFFEVNDMVDSYSITTALRIRNNAIQEIKGEINPRYLKRKETPSVLQKVFSLLERYNRPELDYEIENPGNLVNEETLVFYLAAFKRFMEEVGFPFFDRFETMRDFDDWFNLPVLDSSYDFEKGMNWNNAISGVIAAKLSENPRYEEIYDKWVSGISPKDTETLSELEATKKYLDTLTSN</sequence>
<dbReference type="Proteomes" id="UP001209885">
    <property type="component" value="Unassembled WGS sequence"/>
</dbReference>
<comment type="caution">
    <text evidence="1">The sequence shown here is derived from an EMBL/GenBank/DDBJ whole genome shotgun (WGS) entry which is preliminary data.</text>
</comment>
<dbReference type="RefSeq" id="WP_266056859.1">
    <property type="nucleotide sequence ID" value="NZ_JAPFQN010000006.1"/>
</dbReference>
<dbReference type="EMBL" id="JAPFQN010000006">
    <property type="protein sequence ID" value="MCX2744397.1"/>
    <property type="molecule type" value="Genomic_DNA"/>
</dbReference>
<proteinExistence type="predicted"/>
<evidence type="ECO:0000313" key="1">
    <source>
        <dbReference type="EMBL" id="MCX2744397.1"/>
    </source>
</evidence>
<keyword evidence="2" id="KW-1185">Reference proteome</keyword>